<reference evidence="1 2" key="1">
    <citation type="submission" date="2019-04" db="EMBL/GenBank/DDBJ databases">
        <title>An improved genome assembly and genetic linkage map for asparagus bean, Vigna unguiculata ssp. sesquipedialis.</title>
        <authorList>
            <person name="Xia Q."/>
            <person name="Zhang R."/>
            <person name="Dong Y."/>
        </authorList>
    </citation>
    <scope>NUCLEOTIDE SEQUENCE [LARGE SCALE GENOMIC DNA]</scope>
    <source>
        <tissue evidence="1">Leaf</tissue>
    </source>
</reference>
<organism evidence="1 2">
    <name type="scientific">Vigna unguiculata</name>
    <name type="common">Cowpea</name>
    <dbReference type="NCBI Taxonomy" id="3917"/>
    <lineage>
        <taxon>Eukaryota</taxon>
        <taxon>Viridiplantae</taxon>
        <taxon>Streptophyta</taxon>
        <taxon>Embryophyta</taxon>
        <taxon>Tracheophyta</taxon>
        <taxon>Spermatophyta</taxon>
        <taxon>Magnoliopsida</taxon>
        <taxon>eudicotyledons</taxon>
        <taxon>Gunneridae</taxon>
        <taxon>Pentapetalae</taxon>
        <taxon>rosids</taxon>
        <taxon>fabids</taxon>
        <taxon>Fabales</taxon>
        <taxon>Fabaceae</taxon>
        <taxon>Papilionoideae</taxon>
        <taxon>50 kb inversion clade</taxon>
        <taxon>NPAAA clade</taxon>
        <taxon>indigoferoid/millettioid clade</taxon>
        <taxon>Phaseoleae</taxon>
        <taxon>Vigna</taxon>
    </lineage>
</organism>
<gene>
    <name evidence="1" type="ORF">DEO72_LG1g3165</name>
</gene>
<name>A0A4D6KSJ3_VIGUN</name>
<evidence type="ECO:0000313" key="1">
    <source>
        <dbReference type="EMBL" id="QCD79523.1"/>
    </source>
</evidence>
<keyword evidence="2" id="KW-1185">Reference proteome</keyword>
<accession>A0A4D6KSJ3</accession>
<proteinExistence type="predicted"/>
<evidence type="ECO:0000313" key="2">
    <source>
        <dbReference type="Proteomes" id="UP000501690"/>
    </source>
</evidence>
<dbReference type="AlphaFoldDB" id="A0A4D6KSJ3"/>
<protein>
    <submittedName>
        <fullName evidence="1">Uncharacterized protein</fullName>
    </submittedName>
</protein>
<dbReference type="Proteomes" id="UP000501690">
    <property type="component" value="Linkage Group LG1"/>
</dbReference>
<dbReference type="EMBL" id="CP039345">
    <property type="protein sequence ID" value="QCD79523.1"/>
    <property type="molecule type" value="Genomic_DNA"/>
</dbReference>
<sequence>MLTTSLSLKKKKKLVLPTSNAHSASFLLDFVLLLSTERSTVGLRRAVAFWEDSQCSEELWEEAEMV</sequence>